<keyword evidence="5 8" id="KW-1133">Transmembrane helix</keyword>
<feature type="compositionally biased region" description="Pro residues" evidence="7">
    <location>
        <begin position="40"/>
        <end position="60"/>
    </location>
</feature>
<dbReference type="AlphaFoldDB" id="A0A1I2IME8"/>
<sequence length="262" mass="27267">MSDPSEPRQPPRPPQFTPPPDYPPTAQFPPVGHDPGPGYGQPPPYDPTTGYAPPPPPPPYDAGAGYPPQPGYGPAPLPPKRSKTPLIALVLAITLLLCGGVVTASVILVNRTVDKVNEVTDDAKKAAEPITDPTFPDLLPSGRPDFPGLPTEFPDLPALPTGIPGIGEGKEISVTYEVTGDGPAEILYVEKLDGVPKRVGNAKLPWKVTTTMKGPSVLSVIAVRTGVDSGSISCTATVDGKQVATHTADGALATANCYELVY</sequence>
<evidence type="ECO:0000256" key="7">
    <source>
        <dbReference type="SAM" id="MobiDB-lite"/>
    </source>
</evidence>
<dbReference type="Proteomes" id="UP000199645">
    <property type="component" value="Unassembled WGS sequence"/>
</dbReference>
<protein>
    <submittedName>
        <fullName evidence="9">Membrane protein</fullName>
    </submittedName>
</protein>
<dbReference type="OrthoDB" id="3406002at2"/>
<evidence type="ECO:0000256" key="8">
    <source>
        <dbReference type="SAM" id="Phobius"/>
    </source>
</evidence>
<evidence type="ECO:0000256" key="3">
    <source>
        <dbReference type="ARBA" id="ARBA00022475"/>
    </source>
</evidence>
<reference evidence="9 10" key="1">
    <citation type="submission" date="2016-10" db="EMBL/GenBank/DDBJ databases">
        <authorList>
            <person name="de Groot N.N."/>
        </authorList>
    </citation>
    <scope>NUCLEOTIDE SEQUENCE [LARGE SCALE GENOMIC DNA]</scope>
    <source>
        <strain evidence="9 10">DSM 43019</strain>
    </source>
</reference>
<dbReference type="EMBL" id="FONV01000010">
    <property type="protein sequence ID" value="SFF43582.1"/>
    <property type="molecule type" value="Genomic_DNA"/>
</dbReference>
<dbReference type="Gene3D" id="2.60.40.2880">
    <property type="entry name" value="MmpS1-5, C-terminal soluble domain"/>
    <property type="match status" value="1"/>
</dbReference>
<feature type="compositionally biased region" description="Pro residues" evidence="7">
    <location>
        <begin position="7"/>
        <end position="27"/>
    </location>
</feature>
<keyword evidence="10" id="KW-1185">Reference proteome</keyword>
<evidence type="ECO:0000313" key="10">
    <source>
        <dbReference type="Proteomes" id="UP000199645"/>
    </source>
</evidence>
<name>A0A1I2IME8_9ACTN</name>
<dbReference type="InterPro" id="IPR008693">
    <property type="entry name" value="MmpS"/>
</dbReference>
<comment type="subcellular location">
    <subcellularLocation>
        <location evidence="1">Cell membrane</location>
    </subcellularLocation>
</comment>
<keyword evidence="4 8" id="KW-0812">Transmembrane</keyword>
<proteinExistence type="inferred from homology"/>
<dbReference type="RefSeq" id="WP_093618718.1">
    <property type="nucleotide sequence ID" value="NZ_BOMT01000055.1"/>
</dbReference>
<evidence type="ECO:0000256" key="1">
    <source>
        <dbReference type="ARBA" id="ARBA00004236"/>
    </source>
</evidence>
<dbReference type="PRINTS" id="PR01217">
    <property type="entry name" value="PRICHEXTENSN"/>
</dbReference>
<feature type="transmembrane region" description="Helical" evidence="8">
    <location>
        <begin position="86"/>
        <end position="109"/>
    </location>
</feature>
<organism evidence="9 10">
    <name type="scientific">Actinoplanes philippinensis</name>
    <dbReference type="NCBI Taxonomy" id="35752"/>
    <lineage>
        <taxon>Bacteria</taxon>
        <taxon>Bacillati</taxon>
        <taxon>Actinomycetota</taxon>
        <taxon>Actinomycetes</taxon>
        <taxon>Micromonosporales</taxon>
        <taxon>Micromonosporaceae</taxon>
        <taxon>Actinoplanes</taxon>
    </lineage>
</organism>
<evidence type="ECO:0000256" key="5">
    <source>
        <dbReference type="ARBA" id="ARBA00022989"/>
    </source>
</evidence>
<keyword evidence="6 8" id="KW-0472">Membrane</keyword>
<dbReference type="InterPro" id="IPR038468">
    <property type="entry name" value="MmpS_C"/>
</dbReference>
<feature type="compositionally biased region" description="Pro residues" evidence="7">
    <location>
        <begin position="67"/>
        <end position="78"/>
    </location>
</feature>
<feature type="region of interest" description="Disordered" evidence="7">
    <location>
        <begin position="1"/>
        <end position="78"/>
    </location>
</feature>
<accession>A0A1I2IME8</accession>
<dbReference type="STRING" id="35752.SAMN05421541_110243"/>
<evidence type="ECO:0000313" key="9">
    <source>
        <dbReference type="EMBL" id="SFF43582.1"/>
    </source>
</evidence>
<evidence type="ECO:0000256" key="4">
    <source>
        <dbReference type="ARBA" id="ARBA00022692"/>
    </source>
</evidence>
<dbReference type="GO" id="GO:0005886">
    <property type="term" value="C:plasma membrane"/>
    <property type="evidence" value="ECO:0007669"/>
    <property type="project" value="UniProtKB-SubCell"/>
</dbReference>
<comment type="similarity">
    <text evidence="2">Belongs to the MmpS family.</text>
</comment>
<evidence type="ECO:0000256" key="6">
    <source>
        <dbReference type="ARBA" id="ARBA00023136"/>
    </source>
</evidence>
<gene>
    <name evidence="9" type="ORF">SAMN05421541_110243</name>
</gene>
<keyword evidence="3" id="KW-1003">Cell membrane</keyword>
<dbReference type="Pfam" id="PF05423">
    <property type="entry name" value="Mycobact_memb"/>
    <property type="match status" value="1"/>
</dbReference>
<evidence type="ECO:0000256" key="2">
    <source>
        <dbReference type="ARBA" id="ARBA00007531"/>
    </source>
</evidence>